<dbReference type="SUPFAM" id="SSF63829">
    <property type="entry name" value="Calcium-dependent phosphotriesterase"/>
    <property type="match status" value="1"/>
</dbReference>
<feature type="binding site" evidence="3">
    <location>
        <position position="106"/>
    </location>
    <ligand>
        <name>substrate</name>
    </ligand>
</feature>
<keyword evidence="7" id="KW-1185">Reference proteome</keyword>
<evidence type="ECO:0000313" key="6">
    <source>
        <dbReference type="EMBL" id="MBB5710793.1"/>
    </source>
</evidence>
<dbReference type="PANTHER" id="PTHR10907:SF47">
    <property type="entry name" value="REGUCALCIN"/>
    <property type="match status" value="1"/>
</dbReference>
<reference evidence="6 7" key="1">
    <citation type="submission" date="2020-08" db="EMBL/GenBank/DDBJ databases">
        <title>Genomic Encyclopedia of Type Strains, Phase IV (KMG-IV): sequencing the most valuable type-strain genomes for metagenomic binning, comparative biology and taxonomic classification.</title>
        <authorList>
            <person name="Goeker M."/>
        </authorList>
    </citation>
    <scope>NUCLEOTIDE SEQUENCE [LARGE SCALE GENOMIC DNA]</scope>
    <source>
        <strain evidence="6 7">DSM 26736</strain>
    </source>
</reference>
<dbReference type="GO" id="GO:0004341">
    <property type="term" value="F:gluconolactonase activity"/>
    <property type="evidence" value="ECO:0007669"/>
    <property type="project" value="TreeGrafter"/>
</dbReference>
<dbReference type="InterPro" id="IPR005511">
    <property type="entry name" value="SMP-30"/>
</dbReference>
<accession>A0A840YQR7</accession>
<organism evidence="6 7">
    <name type="scientific">Sphingomonas xinjiangensis</name>
    <dbReference type="NCBI Taxonomy" id="643568"/>
    <lineage>
        <taxon>Bacteria</taxon>
        <taxon>Pseudomonadati</taxon>
        <taxon>Pseudomonadota</taxon>
        <taxon>Alphaproteobacteria</taxon>
        <taxon>Sphingomonadales</taxon>
        <taxon>Sphingomonadaceae</taxon>
        <taxon>Sphingomonas</taxon>
    </lineage>
</organism>
<protein>
    <submittedName>
        <fullName evidence="6">Sugar lactone lactonase YvrE</fullName>
    </submittedName>
</protein>
<feature type="active site" description="Proton donor/acceptor" evidence="2">
    <location>
        <position position="201"/>
    </location>
</feature>
<dbReference type="RefSeq" id="WP_184086976.1">
    <property type="nucleotide sequence ID" value="NZ_JACIJF010000004.1"/>
</dbReference>
<feature type="domain" description="SMP-30/Gluconolactonase/LRE-like region" evidence="5">
    <location>
        <begin position="19"/>
        <end position="260"/>
    </location>
</feature>
<gene>
    <name evidence="6" type="ORF">FHT02_002024</name>
</gene>
<evidence type="ECO:0000256" key="3">
    <source>
        <dbReference type="PIRSR" id="PIRSR605511-2"/>
    </source>
</evidence>
<keyword evidence="3" id="KW-0862">Zinc</keyword>
<dbReference type="InterPro" id="IPR011042">
    <property type="entry name" value="6-blade_b-propeller_TolB-like"/>
</dbReference>
<evidence type="ECO:0000313" key="7">
    <source>
        <dbReference type="Proteomes" id="UP000527143"/>
    </source>
</evidence>
<dbReference type="InterPro" id="IPR013658">
    <property type="entry name" value="SGL"/>
</dbReference>
<comment type="caution">
    <text evidence="6">The sequence shown here is derived from an EMBL/GenBank/DDBJ whole genome shotgun (WGS) entry which is preliminary data.</text>
</comment>
<dbReference type="AlphaFoldDB" id="A0A840YQR7"/>
<name>A0A840YQR7_9SPHN</name>
<keyword evidence="3" id="KW-0479">Metal-binding</keyword>
<evidence type="ECO:0000256" key="4">
    <source>
        <dbReference type="SAM" id="MobiDB-lite"/>
    </source>
</evidence>
<evidence type="ECO:0000259" key="5">
    <source>
        <dbReference type="Pfam" id="PF08450"/>
    </source>
</evidence>
<evidence type="ECO:0000256" key="2">
    <source>
        <dbReference type="PIRSR" id="PIRSR605511-1"/>
    </source>
</evidence>
<feature type="binding site" evidence="3">
    <location>
        <position position="21"/>
    </location>
    <ligand>
        <name>a divalent metal cation</name>
        <dbReference type="ChEBI" id="CHEBI:60240"/>
    </ligand>
</feature>
<feature type="binding site" evidence="3">
    <location>
        <position position="201"/>
    </location>
    <ligand>
        <name>a divalent metal cation</name>
        <dbReference type="ChEBI" id="CHEBI:60240"/>
    </ligand>
</feature>
<dbReference type="Gene3D" id="2.120.10.30">
    <property type="entry name" value="TolB, C-terminal domain"/>
    <property type="match status" value="1"/>
</dbReference>
<feature type="region of interest" description="Disordered" evidence="4">
    <location>
        <begin position="87"/>
        <end position="106"/>
    </location>
</feature>
<dbReference type="PANTHER" id="PTHR10907">
    <property type="entry name" value="REGUCALCIN"/>
    <property type="match status" value="1"/>
</dbReference>
<dbReference type="EMBL" id="JACIJF010000004">
    <property type="protein sequence ID" value="MBB5710793.1"/>
    <property type="molecule type" value="Genomic_DNA"/>
</dbReference>
<comment type="similarity">
    <text evidence="1">Belongs to the SMP-30/CGR1 family.</text>
</comment>
<feature type="binding site" evidence="3">
    <location>
        <position position="152"/>
    </location>
    <ligand>
        <name>a divalent metal cation</name>
        <dbReference type="ChEBI" id="CHEBI:60240"/>
    </ligand>
</feature>
<sequence>MNKVVTSEPVSVWDLHAPLGEGPVWVERDQALWFVDIKSHKIHRYDPANGDRKSWDAPAQVSFVLPIESGGFAVGLKTGVARFDERDGSFTPIATPEPDKPNNRLNDATVDPHGRLWFGSMDDGEEAITGAVYRLGDAGDCVATTPLVAITNGPAVSPDGKTLYHVDTLGSIIHACDINAAGMLTNPREFVRIPYGQGFPDGCVVDSEGCVWVGLYNGWAVHRYSPAGELLEDVKFPVSAITKIAFGGADLKTVFATTANKHVTPDGKDQEPQAGDLFQFQVSVPGQPGHLIRIGV</sequence>
<proteinExistence type="inferred from homology"/>
<dbReference type="Pfam" id="PF08450">
    <property type="entry name" value="SGL"/>
    <property type="match status" value="1"/>
</dbReference>
<dbReference type="Proteomes" id="UP000527143">
    <property type="component" value="Unassembled WGS sequence"/>
</dbReference>
<evidence type="ECO:0000256" key="1">
    <source>
        <dbReference type="ARBA" id="ARBA00008853"/>
    </source>
</evidence>
<dbReference type="GO" id="GO:0019853">
    <property type="term" value="P:L-ascorbic acid biosynthetic process"/>
    <property type="evidence" value="ECO:0007669"/>
    <property type="project" value="TreeGrafter"/>
</dbReference>
<comment type="cofactor">
    <cofactor evidence="3">
        <name>Zn(2+)</name>
        <dbReference type="ChEBI" id="CHEBI:29105"/>
    </cofactor>
    <text evidence="3">Binds 1 divalent metal cation per subunit.</text>
</comment>
<dbReference type="PRINTS" id="PR01790">
    <property type="entry name" value="SMP30FAMILY"/>
</dbReference>
<feature type="binding site" evidence="3">
    <location>
        <position position="104"/>
    </location>
    <ligand>
        <name>substrate</name>
    </ligand>
</feature>
<dbReference type="GO" id="GO:0005509">
    <property type="term" value="F:calcium ion binding"/>
    <property type="evidence" value="ECO:0007669"/>
    <property type="project" value="TreeGrafter"/>
</dbReference>